<dbReference type="Gene3D" id="3.40.190.10">
    <property type="entry name" value="Periplasmic binding protein-like II"/>
    <property type="match status" value="2"/>
</dbReference>
<evidence type="ECO:0000313" key="7">
    <source>
        <dbReference type="Proteomes" id="UP000198915"/>
    </source>
</evidence>
<dbReference type="PROSITE" id="PS01037">
    <property type="entry name" value="SBP_BACTERIAL_1"/>
    <property type="match status" value="1"/>
</dbReference>
<dbReference type="Pfam" id="PF01547">
    <property type="entry name" value="SBP_bac_1"/>
    <property type="match status" value="1"/>
</dbReference>
<dbReference type="RefSeq" id="WP_092271040.1">
    <property type="nucleotide sequence ID" value="NZ_FORT01000010.1"/>
</dbReference>
<proteinExistence type="inferred from homology"/>
<comment type="similarity">
    <text evidence="1">Belongs to the bacterial solute-binding protein 1 family.</text>
</comment>
<dbReference type="SUPFAM" id="SSF53850">
    <property type="entry name" value="Periplasmic binding protein-like II"/>
    <property type="match status" value="1"/>
</dbReference>
<reference evidence="7" key="1">
    <citation type="submission" date="2016-10" db="EMBL/GenBank/DDBJ databases">
        <authorList>
            <person name="Varghese N."/>
            <person name="Submissions S."/>
        </authorList>
    </citation>
    <scope>NUCLEOTIDE SEQUENCE [LARGE SCALE GENOMIC DNA]</scope>
    <source>
        <strain evidence="7">OK042</strain>
    </source>
</reference>
<feature type="chain" id="PRO_5038389577" evidence="5">
    <location>
        <begin position="20"/>
        <end position="436"/>
    </location>
</feature>
<feature type="compositionally biased region" description="Low complexity" evidence="4">
    <location>
        <begin position="25"/>
        <end position="34"/>
    </location>
</feature>
<dbReference type="GO" id="GO:0055085">
    <property type="term" value="P:transmembrane transport"/>
    <property type="evidence" value="ECO:0007669"/>
    <property type="project" value="InterPro"/>
</dbReference>
<evidence type="ECO:0000256" key="4">
    <source>
        <dbReference type="SAM" id="MobiDB-lite"/>
    </source>
</evidence>
<sequence>MRRVGVWLFCAILMLVVSACSSSSTTSTTGEQTTGAAPSPAVEPAKGEPVELVMYSWRPEDKDAYTKFIAEFEKQHTNIKVKFKPFKSTEYNTILSNSLTAGTGVDIVQLRPYSGTTSIADAGYLLPIDDVKGVQEIPKAYLDAARGSDQKVYGVPLSINSAVIFYNKKVFEDNGLQPPQTWDELIHVSQALQAKGIVPIAQAGKAAYLLSIAHSVIGTSSYGGNEYVDKLLTGEVNFIDPAFKESIQHMQELAPFFPPDFIGIDDKDAQALFYTGKAAMYINGSYRLETFEKQSPDLPIDILPGLAKEKGGDTPMINWVDGSYGIAKATKHPEEAKIFMEFLASKEFGQMFSDDLSRLSAIAGVTPKHPLVQKMTQLSERSMAPYLMLVHFGEGTPTTKTTFEDSLQGMYIGKLTVNKVAEDTQASADKWFKPKK</sequence>
<dbReference type="Proteomes" id="UP000198915">
    <property type="component" value="Unassembled WGS sequence"/>
</dbReference>
<keyword evidence="2" id="KW-0813">Transport</keyword>
<evidence type="ECO:0000256" key="5">
    <source>
        <dbReference type="SAM" id="SignalP"/>
    </source>
</evidence>
<evidence type="ECO:0000256" key="1">
    <source>
        <dbReference type="ARBA" id="ARBA00008520"/>
    </source>
</evidence>
<dbReference type="PANTHER" id="PTHR43649">
    <property type="entry name" value="ARABINOSE-BINDING PROTEIN-RELATED"/>
    <property type="match status" value="1"/>
</dbReference>
<evidence type="ECO:0000313" key="6">
    <source>
        <dbReference type="EMBL" id="SFK25959.1"/>
    </source>
</evidence>
<dbReference type="STRING" id="1884381.SAMN05518846_110205"/>
<evidence type="ECO:0000256" key="3">
    <source>
        <dbReference type="ARBA" id="ARBA00022729"/>
    </source>
</evidence>
<keyword evidence="7" id="KW-1185">Reference proteome</keyword>
<dbReference type="PROSITE" id="PS51257">
    <property type="entry name" value="PROKAR_LIPOPROTEIN"/>
    <property type="match status" value="1"/>
</dbReference>
<protein>
    <submittedName>
        <fullName evidence="6">Carbohydrate ABC transporter substrate-binding protein, CUT1 family</fullName>
    </submittedName>
</protein>
<evidence type="ECO:0000256" key="2">
    <source>
        <dbReference type="ARBA" id="ARBA00022448"/>
    </source>
</evidence>
<gene>
    <name evidence="6" type="ORF">SAMN05518846_110205</name>
</gene>
<feature type="region of interest" description="Disordered" evidence="4">
    <location>
        <begin position="25"/>
        <end position="45"/>
    </location>
</feature>
<dbReference type="InterPro" id="IPR006061">
    <property type="entry name" value="SBP_1_CS"/>
</dbReference>
<organism evidence="6 7">
    <name type="scientific">Brevibacillus centrosporus</name>
    <dbReference type="NCBI Taxonomy" id="54910"/>
    <lineage>
        <taxon>Bacteria</taxon>
        <taxon>Bacillati</taxon>
        <taxon>Bacillota</taxon>
        <taxon>Bacilli</taxon>
        <taxon>Bacillales</taxon>
        <taxon>Paenibacillaceae</taxon>
        <taxon>Brevibacillus</taxon>
    </lineage>
</organism>
<dbReference type="EMBL" id="FORT01000010">
    <property type="protein sequence ID" value="SFK25959.1"/>
    <property type="molecule type" value="Genomic_DNA"/>
</dbReference>
<dbReference type="InterPro" id="IPR050490">
    <property type="entry name" value="Bact_solute-bd_prot1"/>
</dbReference>
<keyword evidence="3 5" id="KW-0732">Signal</keyword>
<accession>A0A1I3Y3I0</accession>
<dbReference type="AlphaFoldDB" id="A0A1I3Y3I0"/>
<name>A0A1I3Y3I0_9BACL</name>
<feature type="signal peptide" evidence="5">
    <location>
        <begin position="1"/>
        <end position="19"/>
    </location>
</feature>
<dbReference type="InterPro" id="IPR006059">
    <property type="entry name" value="SBP"/>
</dbReference>